<keyword evidence="2" id="KW-1185">Reference proteome</keyword>
<comment type="caution">
    <text evidence="1">The sequence shown here is derived from an EMBL/GenBank/DDBJ whole genome shotgun (WGS) entry which is preliminary data.</text>
</comment>
<evidence type="ECO:0000313" key="1">
    <source>
        <dbReference type="EMBL" id="EOS12222.1"/>
    </source>
</evidence>
<dbReference type="Proteomes" id="UP000014200">
    <property type="component" value="Unassembled WGS sequence"/>
</dbReference>
<organism evidence="1 2">
    <name type="scientific">Phocaeicola sartorii</name>
    <dbReference type="NCBI Taxonomy" id="671267"/>
    <lineage>
        <taxon>Bacteria</taxon>
        <taxon>Pseudomonadati</taxon>
        <taxon>Bacteroidota</taxon>
        <taxon>Bacteroidia</taxon>
        <taxon>Bacteroidales</taxon>
        <taxon>Bacteroidaceae</taxon>
        <taxon>Phocaeicola</taxon>
    </lineage>
</organism>
<gene>
    <name evidence="1" type="ORF">C802_02035</name>
</gene>
<dbReference type="AlphaFoldDB" id="R9I7I3"/>
<accession>R9I7I3</accession>
<dbReference type="STRING" id="1235788.C802_02035"/>
<name>R9I7I3_9BACT</name>
<proteinExistence type="predicted"/>
<dbReference type="HOGENOM" id="CLU_3395098_0_0_10"/>
<evidence type="ECO:0000313" key="2">
    <source>
        <dbReference type="Proteomes" id="UP000014200"/>
    </source>
</evidence>
<sequence>MQKKRFRVSFVLLVCYDSVTVEWKQGPGGCL</sequence>
<protein>
    <submittedName>
        <fullName evidence="1">Uncharacterized protein</fullName>
    </submittedName>
</protein>
<reference evidence="1 2" key="1">
    <citation type="submission" date="2013-04" db="EMBL/GenBank/DDBJ databases">
        <title>The Genome Sequence of Bacteroides massiliensis dnLKV3.</title>
        <authorList>
            <consortium name="The Broad Institute Genomics Platform"/>
            <consortium name="The Broad Institute Genome Sequencing Center for Infectious Disease"/>
            <person name="Earl A."/>
            <person name="Xavier R."/>
            <person name="Kuhn K."/>
            <person name="Stappenbeck T."/>
            <person name="Walker B."/>
            <person name="Young S."/>
            <person name="Zeng Q."/>
            <person name="Gargeya S."/>
            <person name="Fitzgerald M."/>
            <person name="Haas B."/>
            <person name="Abouelleil A."/>
            <person name="Allen A.W."/>
            <person name="Alvarado L."/>
            <person name="Arachchi H.M."/>
            <person name="Berlin A.M."/>
            <person name="Chapman S.B."/>
            <person name="Gainer-Dewar J."/>
            <person name="Goldberg J."/>
            <person name="Griggs A."/>
            <person name="Gujja S."/>
            <person name="Hansen M."/>
            <person name="Howarth C."/>
            <person name="Imamovic A."/>
            <person name="Ireland A."/>
            <person name="Larimer J."/>
            <person name="McCowan C."/>
            <person name="Murphy C."/>
            <person name="Pearson M."/>
            <person name="Poon T.W."/>
            <person name="Priest M."/>
            <person name="Roberts A."/>
            <person name="Saif S."/>
            <person name="Shea T."/>
            <person name="Sisk P."/>
            <person name="Sykes S."/>
            <person name="Wortman J."/>
            <person name="Nusbaum C."/>
            <person name="Birren B."/>
        </authorList>
    </citation>
    <scope>NUCLEOTIDE SEQUENCE [LARGE SCALE GENOMIC DNA]</scope>
    <source>
        <strain evidence="2">dnLKV3</strain>
    </source>
</reference>
<dbReference type="EMBL" id="ASSP01000014">
    <property type="protein sequence ID" value="EOS12222.1"/>
    <property type="molecule type" value="Genomic_DNA"/>
</dbReference>